<organism evidence="1 2">
    <name type="scientific">Acidiferrobacter thiooxydans</name>
    <dbReference type="NCBI Taxonomy" id="163359"/>
    <lineage>
        <taxon>Bacteria</taxon>
        <taxon>Pseudomonadati</taxon>
        <taxon>Pseudomonadota</taxon>
        <taxon>Gammaproteobacteria</taxon>
        <taxon>Acidiferrobacterales</taxon>
        <taxon>Acidiferrobacteraceae</taxon>
        <taxon>Acidiferrobacter</taxon>
    </lineage>
</organism>
<dbReference type="InterPro" id="IPR000424">
    <property type="entry name" value="Primosome_PriB/ssb"/>
</dbReference>
<dbReference type="Gene3D" id="2.40.50.140">
    <property type="entry name" value="Nucleic acid-binding proteins"/>
    <property type="match status" value="1"/>
</dbReference>
<dbReference type="GO" id="GO:0006260">
    <property type="term" value="P:DNA replication"/>
    <property type="evidence" value="ECO:0007669"/>
    <property type="project" value="InterPro"/>
</dbReference>
<dbReference type="InterPro" id="IPR011344">
    <property type="entry name" value="ssDNA-bd"/>
</dbReference>
<proteinExistence type="predicted"/>
<dbReference type="InterPro" id="IPR012340">
    <property type="entry name" value="NA-bd_OB-fold"/>
</dbReference>
<sequence length="130" mass="14184">MSNNNSIKLVGNLVADPEVKTNNENGKEFAVFRLGVNKSFVKEGSEETADFFRCIVGGKLVDEMKALKKGAFVQVEGEIGTRKYEKDGVWHTETFVRPDTVKKLEAKAKAEAEAAAAANPAPTFDEALSF</sequence>
<dbReference type="GO" id="GO:0009295">
    <property type="term" value="C:nucleoid"/>
    <property type="evidence" value="ECO:0007669"/>
    <property type="project" value="TreeGrafter"/>
</dbReference>
<comment type="caution">
    <text evidence="1">The sequence shown here is derived from an EMBL/GenBank/DDBJ whole genome shotgun (WGS) entry which is preliminary data.</text>
</comment>
<dbReference type="PIRSF" id="PIRSF002070">
    <property type="entry name" value="SSB"/>
    <property type="match status" value="1"/>
</dbReference>
<dbReference type="AlphaFoldDB" id="A0A1C2FWV7"/>
<evidence type="ECO:0000313" key="2">
    <source>
        <dbReference type="Proteomes" id="UP000253250"/>
    </source>
</evidence>
<dbReference type="PANTHER" id="PTHR10302">
    <property type="entry name" value="SINGLE-STRANDED DNA-BINDING PROTEIN"/>
    <property type="match status" value="1"/>
</dbReference>
<dbReference type="NCBIfam" id="TIGR00621">
    <property type="entry name" value="ssb"/>
    <property type="match status" value="1"/>
</dbReference>
<reference evidence="1 2" key="1">
    <citation type="submission" date="2018-02" db="EMBL/GenBank/DDBJ databases">
        <title>Insights into the biology of acidophilic members of the Acidiferrobacteraceae family derived from comparative genomic analyses.</title>
        <authorList>
            <person name="Issotta F."/>
            <person name="Thyssen C."/>
            <person name="Mena C."/>
            <person name="Moya A."/>
            <person name="Bellenberg S."/>
            <person name="Sproer C."/>
            <person name="Covarrubias P.C."/>
            <person name="Sand W."/>
            <person name="Quatrini R."/>
            <person name="Vera M."/>
        </authorList>
    </citation>
    <scope>NUCLEOTIDE SEQUENCE [LARGE SCALE GENOMIC DNA]</scope>
    <source>
        <strain evidence="2">m-1</strain>
    </source>
</reference>
<dbReference type="OrthoDB" id="9809878at2"/>
<dbReference type="CDD" id="cd04496">
    <property type="entry name" value="SSB_OBF"/>
    <property type="match status" value="1"/>
</dbReference>
<dbReference type="Pfam" id="PF00436">
    <property type="entry name" value="SSB"/>
    <property type="match status" value="1"/>
</dbReference>
<dbReference type="STRING" id="163359.A9R16_05845"/>
<dbReference type="SUPFAM" id="SSF50249">
    <property type="entry name" value="Nucleic acid-binding proteins"/>
    <property type="match status" value="1"/>
</dbReference>
<dbReference type="PANTHER" id="PTHR10302:SF27">
    <property type="entry name" value="SINGLE-STRANDED DNA-BINDING PROTEIN"/>
    <property type="match status" value="1"/>
</dbReference>
<gene>
    <name evidence="1" type="ORF">C4900_07680</name>
</gene>
<dbReference type="EMBL" id="PSYR01000002">
    <property type="protein sequence ID" value="RCN55791.1"/>
    <property type="molecule type" value="Genomic_DNA"/>
</dbReference>
<dbReference type="GO" id="GO:0003697">
    <property type="term" value="F:single-stranded DNA binding"/>
    <property type="evidence" value="ECO:0007669"/>
    <property type="project" value="InterPro"/>
</dbReference>
<evidence type="ECO:0000313" key="1">
    <source>
        <dbReference type="EMBL" id="RCN55791.1"/>
    </source>
</evidence>
<dbReference type="RefSeq" id="WP_065972371.1">
    <property type="nucleotide sequence ID" value="NZ_CP080624.1"/>
</dbReference>
<dbReference type="Proteomes" id="UP000253250">
    <property type="component" value="Unassembled WGS sequence"/>
</dbReference>
<keyword evidence="2" id="KW-1185">Reference proteome</keyword>
<dbReference type="PROSITE" id="PS50935">
    <property type="entry name" value="SSB"/>
    <property type="match status" value="1"/>
</dbReference>
<name>A0A1C2FWV7_9GAMM</name>
<protein>
    <submittedName>
        <fullName evidence="1">Single-stranded DNA-binding protein</fullName>
    </submittedName>
</protein>
<accession>A0A1C2FWV7</accession>
<keyword evidence="1" id="KW-0238">DNA-binding</keyword>